<sequence>MLHGGRGELEALGHLDGSEVPFLTPLLEIPTGRAAPDLAAELRSRLPGGLVVGVDPGDATDVDLTRWGVPLLPVIGLAESDQRLTRHGEASRAWLRRAVVRLRTRHDRGGPDAATASVERIWRLTGLVPEQCDLVIDLADVCCAADVRTAEPRARRLVNWAHRHAWRSVTVTAGAMPPTLGTLPTDEVARLPRWDWLLWRQLVDLRVDFGDYGLRSALPAFDVPADRLPTMAYTAEETWWVYRWSRRGGRGDHRFTDLCRTLVSAPYWPPAGAGFSWGDHEILRRARHAAGPGSTSNWTAWSTSHHLTQVLTDLRRPAPADRQSDPGHEPPGGRRSGHGRTGRRATRGDRSGWPPRGGADRRAG</sequence>
<evidence type="ECO:0000313" key="2">
    <source>
        <dbReference type="EMBL" id="MBO4208665.1"/>
    </source>
</evidence>
<proteinExistence type="predicted"/>
<dbReference type="Pfam" id="PF14350">
    <property type="entry name" value="Beta_protein"/>
    <property type="match status" value="1"/>
</dbReference>
<dbReference type="EMBL" id="WVUH01000217">
    <property type="protein sequence ID" value="MBO4208665.1"/>
    <property type="molecule type" value="Genomic_DNA"/>
</dbReference>
<evidence type="ECO:0008006" key="4">
    <source>
        <dbReference type="Google" id="ProtNLM"/>
    </source>
</evidence>
<evidence type="ECO:0000256" key="1">
    <source>
        <dbReference type="SAM" id="MobiDB-lite"/>
    </source>
</evidence>
<feature type="compositionally biased region" description="Basic and acidic residues" evidence="1">
    <location>
        <begin position="317"/>
        <end position="332"/>
    </location>
</feature>
<feature type="region of interest" description="Disordered" evidence="1">
    <location>
        <begin position="317"/>
        <end position="364"/>
    </location>
</feature>
<protein>
    <recommendedName>
        <fullName evidence="4">Beta protein</fullName>
    </recommendedName>
</protein>
<accession>A0ABS3VVX9</accession>
<feature type="compositionally biased region" description="Basic residues" evidence="1">
    <location>
        <begin position="335"/>
        <end position="345"/>
    </location>
</feature>
<reference evidence="2 3" key="1">
    <citation type="submission" date="2019-12" db="EMBL/GenBank/DDBJ databases">
        <title>Whole genome sequencing of endophytic Actinobacterium Micromonospora sp. MPMI6T.</title>
        <authorList>
            <person name="Evv R."/>
            <person name="Podile A.R."/>
        </authorList>
    </citation>
    <scope>NUCLEOTIDE SEQUENCE [LARGE SCALE GENOMIC DNA]</scope>
    <source>
        <strain evidence="2 3">MPMI6</strain>
    </source>
</reference>
<gene>
    <name evidence="2" type="ORF">GSF22_22010</name>
</gene>
<dbReference type="Proteomes" id="UP000823521">
    <property type="component" value="Unassembled WGS sequence"/>
</dbReference>
<comment type="caution">
    <text evidence="2">The sequence shown here is derived from an EMBL/GenBank/DDBJ whole genome shotgun (WGS) entry which is preliminary data.</text>
</comment>
<name>A0ABS3VVX9_MICEH</name>
<dbReference type="RefSeq" id="WP_307804206.1">
    <property type="nucleotide sequence ID" value="NZ_WVUH01000217.1"/>
</dbReference>
<dbReference type="InterPro" id="IPR025683">
    <property type="entry name" value="Protein_beta"/>
</dbReference>
<keyword evidence="3" id="KW-1185">Reference proteome</keyword>
<evidence type="ECO:0000313" key="3">
    <source>
        <dbReference type="Proteomes" id="UP000823521"/>
    </source>
</evidence>
<organism evidence="2 3">
    <name type="scientific">Micromonospora echinofusca</name>
    <dbReference type="NCBI Taxonomy" id="47858"/>
    <lineage>
        <taxon>Bacteria</taxon>
        <taxon>Bacillati</taxon>
        <taxon>Actinomycetota</taxon>
        <taxon>Actinomycetes</taxon>
        <taxon>Micromonosporales</taxon>
        <taxon>Micromonosporaceae</taxon>
        <taxon>Micromonospora</taxon>
    </lineage>
</organism>